<dbReference type="Proteomes" id="UP001230156">
    <property type="component" value="Unassembled WGS sequence"/>
</dbReference>
<gene>
    <name evidence="3" type="ORF">Q8A70_23360</name>
</gene>
<accession>A0ABU0YTY1</accession>
<name>A0ABU0YTY1_9PROT</name>
<feature type="chain" id="PRO_5047493597" evidence="2">
    <location>
        <begin position="19"/>
        <end position="346"/>
    </location>
</feature>
<evidence type="ECO:0000313" key="3">
    <source>
        <dbReference type="EMBL" id="MDQ7250647.1"/>
    </source>
</evidence>
<dbReference type="EMBL" id="JAUYVI010000007">
    <property type="protein sequence ID" value="MDQ7250647.1"/>
    <property type="molecule type" value="Genomic_DNA"/>
</dbReference>
<keyword evidence="4" id="KW-1185">Reference proteome</keyword>
<evidence type="ECO:0000256" key="2">
    <source>
        <dbReference type="SAM" id="SignalP"/>
    </source>
</evidence>
<organism evidence="3 4">
    <name type="scientific">Dongia sedimenti</name>
    <dbReference type="NCBI Taxonomy" id="3064282"/>
    <lineage>
        <taxon>Bacteria</taxon>
        <taxon>Pseudomonadati</taxon>
        <taxon>Pseudomonadota</taxon>
        <taxon>Alphaproteobacteria</taxon>
        <taxon>Rhodospirillales</taxon>
        <taxon>Dongiaceae</taxon>
        <taxon>Dongia</taxon>
    </lineage>
</organism>
<proteinExistence type="predicted"/>
<feature type="region of interest" description="Disordered" evidence="1">
    <location>
        <begin position="158"/>
        <end position="194"/>
    </location>
</feature>
<sequence>MRAISLLAVLFFASVAQARAEFFDTRHVAGWEISAFRSDDGIFTGCLVSAEYKSGIELDFFINRAFDWEMWLWHTDWRLTNGAHYDLAVSFDGGSNLAVSGRANEDNMVIVPLDGALFGRFKAARLLRVHAASGPMEFYLDGSSRALSAGLDCTKRWAGDAPTNPTDPFSGGSAANPSDPFSPPARSQNPSASRGEAEVIPLLTGILKAAGIDDYTFLPSAEKDRSLAGFDAAWEADGVIGGMSVLPDATFEHLSGLMSDLTGATAKDCGGKFASYMPAENTSPPVLRRLVVACSGAGEDWEGHYVLLNRTTGGAYLLLVTSDLRSDGVSPARDADERIIRAVLRK</sequence>
<reference evidence="4" key="1">
    <citation type="submission" date="2023-08" db="EMBL/GenBank/DDBJ databases">
        <title>Rhodospirillaceae gen. nov., a novel taxon isolated from the Yangtze River Yuezi River estuary sludge.</title>
        <authorList>
            <person name="Ruan L."/>
        </authorList>
    </citation>
    <scope>NUCLEOTIDE SEQUENCE [LARGE SCALE GENOMIC DNA]</scope>
    <source>
        <strain evidence="4">R-7</strain>
    </source>
</reference>
<evidence type="ECO:0000256" key="1">
    <source>
        <dbReference type="SAM" id="MobiDB-lite"/>
    </source>
</evidence>
<dbReference type="RefSeq" id="WP_379960196.1">
    <property type="nucleotide sequence ID" value="NZ_JAUYVI010000007.1"/>
</dbReference>
<keyword evidence="2" id="KW-0732">Signal</keyword>
<protein>
    <submittedName>
        <fullName evidence="3">Uncharacterized protein</fullName>
    </submittedName>
</protein>
<evidence type="ECO:0000313" key="4">
    <source>
        <dbReference type="Proteomes" id="UP001230156"/>
    </source>
</evidence>
<feature type="signal peptide" evidence="2">
    <location>
        <begin position="1"/>
        <end position="18"/>
    </location>
</feature>
<comment type="caution">
    <text evidence="3">The sequence shown here is derived from an EMBL/GenBank/DDBJ whole genome shotgun (WGS) entry which is preliminary data.</text>
</comment>